<dbReference type="AlphaFoldDB" id="F8P9R0"/>
<dbReference type="KEGG" id="sla:SERLADRAFT_477928"/>
<evidence type="ECO:0000256" key="1">
    <source>
        <dbReference type="SAM" id="MobiDB-lite"/>
    </source>
</evidence>
<name>F8P9R0_SERL9</name>
<feature type="compositionally biased region" description="Polar residues" evidence="1">
    <location>
        <begin position="76"/>
        <end position="85"/>
    </location>
</feature>
<feature type="compositionally biased region" description="Polar residues" evidence="1">
    <location>
        <begin position="43"/>
        <end position="56"/>
    </location>
</feature>
<organism>
    <name type="scientific">Serpula lacrymans var. lacrymans (strain S7.9)</name>
    <name type="common">Dry rot fungus</name>
    <dbReference type="NCBI Taxonomy" id="578457"/>
    <lineage>
        <taxon>Eukaryota</taxon>
        <taxon>Fungi</taxon>
        <taxon>Dikarya</taxon>
        <taxon>Basidiomycota</taxon>
        <taxon>Agaricomycotina</taxon>
        <taxon>Agaricomycetes</taxon>
        <taxon>Agaricomycetidae</taxon>
        <taxon>Boletales</taxon>
        <taxon>Coniophorineae</taxon>
        <taxon>Serpulaceae</taxon>
        <taxon>Serpula</taxon>
    </lineage>
</organism>
<dbReference type="HOGENOM" id="CLU_1998074_0_0_1"/>
<feature type="region of interest" description="Disordered" evidence="1">
    <location>
        <begin position="35"/>
        <end position="125"/>
    </location>
</feature>
<feature type="compositionally biased region" description="Basic and acidic residues" evidence="1">
    <location>
        <begin position="57"/>
        <end position="75"/>
    </location>
</feature>
<dbReference type="Proteomes" id="UP000008064">
    <property type="component" value="Unassembled WGS sequence"/>
</dbReference>
<dbReference type="RefSeq" id="XP_007323134.1">
    <property type="nucleotide sequence ID" value="XM_007323072.1"/>
</dbReference>
<reference evidence="2" key="1">
    <citation type="submission" date="2011-04" db="EMBL/GenBank/DDBJ databases">
        <title>Evolution of plant cell wall degrading machinery underlies the functional diversity of forest fungi.</title>
        <authorList>
            <consortium name="US DOE Joint Genome Institute (JGI-PGF)"/>
            <person name="Eastwood D.C."/>
            <person name="Floudas D."/>
            <person name="Binder M."/>
            <person name="Majcherczyk A."/>
            <person name="Schneider P."/>
            <person name="Aerts A."/>
            <person name="Asiegbu F.O."/>
            <person name="Baker S.E."/>
            <person name="Barry K."/>
            <person name="Bendiksby M."/>
            <person name="Blumentritt M."/>
            <person name="Coutinho P.M."/>
            <person name="Cullen D."/>
            <person name="Cullen D."/>
            <person name="Gathman A."/>
            <person name="Goodell B."/>
            <person name="Henrissat B."/>
            <person name="Ihrmark K."/>
            <person name="Kauserud H."/>
            <person name="Kohler A."/>
            <person name="LaButti K."/>
            <person name="Lapidus A."/>
            <person name="Lavin J.L."/>
            <person name="Lee Y.-H."/>
            <person name="Lindquist E."/>
            <person name="Lilly W."/>
            <person name="Lucas S."/>
            <person name="Morin E."/>
            <person name="Murat C."/>
            <person name="Oguiza J.A."/>
            <person name="Park J."/>
            <person name="Pisabarro A.G."/>
            <person name="Riley R."/>
            <person name="Rosling A."/>
            <person name="Salamov A."/>
            <person name="Schmidt O."/>
            <person name="Schmutz J."/>
            <person name="Skrede I."/>
            <person name="Stenlid J."/>
            <person name="Wiebenga A."/>
            <person name="Xie X."/>
            <person name="Kues U."/>
            <person name="Hibbett D.S."/>
            <person name="Hoffmeister D."/>
            <person name="Hogberg N."/>
            <person name="Martin F."/>
            <person name="Grigoriev I.V."/>
            <person name="Watkinson S.C."/>
        </authorList>
    </citation>
    <scope>NUCLEOTIDE SEQUENCE</scope>
    <source>
        <strain evidence="2">S7.9</strain>
    </source>
</reference>
<dbReference type="EMBL" id="GL945441">
    <property type="protein sequence ID" value="EGO20389.1"/>
    <property type="molecule type" value="Genomic_DNA"/>
</dbReference>
<dbReference type="OrthoDB" id="2593174at2759"/>
<feature type="compositionally biased region" description="Polar residues" evidence="1">
    <location>
        <begin position="93"/>
        <end position="125"/>
    </location>
</feature>
<protein>
    <submittedName>
        <fullName evidence="2">Uncharacterized protein</fullName>
    </submittedName>
</protein>
<accession>F8P9R0</accession>
<evidence type="ECO:0000313" key="2">
    <source>
        <dbReference type="EMBL" id="EGO20389.1"/>
    </source>
</evidence>
<dbReference type="GeneID" id="18821092"/>
<proteinExistence type="predicted"/>
<gene>
    <name evidence="2" type="ORF">SERLADRAFT_477928</name>
</gene>
<sequence length="125" mass="13608">MVPPPVPNESNIFDLSQEHELPTIPMYSEPLLLDTAMDMPNGDNGSIKGTITSTPFKEQEGKRDGDSASGQHDRSLSFSFGQTMFHSMGKLSPTDSVKSSLINSERSASPATKNRSRAMSDTVFQ</sequence>
<feature type="non-terminal residue" evidence="2">
    <location>
        <position position="125"/>
    </location>
</feature>